<name>A0A166MK21_PSEFL</name>
<keyword evidence="1" id="KW-1133">Transmembrane helix</keyword>
<dbReference type="EMBL" id="LUKJ01000003">
    <property type="protein sequence ID" value="KZN15805.1"/>
    <property type="molecule type" value="Genomic_DNA"/>
</dbReference>
<proteinExistence type="predicted"/>
<reference evidence="3" key="1">
    <citation type="submission" date="2016-03" db="EMBL/GenBank/DDBJ databases">
        <authorList>
            <person name="Ray J."/>
            <person name="Price M."/>
            <person name="Deutschbauer A."/>
        </authorList>
    </citation>
    <scope>NUCLEOTIDE SEQUENCE [LARGE SCALE GENOMIC DNA]</scope>
    <source>
        <strain evidence="3">FW300-N1B4</strain>
    </source>
</reference>
<evidence type="ECO:0000256" key="1">
    <source>
        <dbReference type="SAM" id="Phobius"/>
    </source>
</evidence>
<feature type="transmembrane region" description="Helical" evidence="1">
    <location>
        <begin position="168"/>
        <end position="196"/>
    </location>
</feature>
<comment type="caution">
    <text evidence="2">The sequence shown here is derived from an EMBL/GenBank/DDBJ whole genome shotgun (WGS) entry which is preliminary data.</text>
</comment>
<feature type="transmembrane region" description="Helical" evidence="1">
    <location>
        <begin position="134"/>
        <end position="156"/>
    </location>
</feature>
<gene>
    <name evidence="2" type="ORF">A1D17_06360</name>
</gene>
<dbReference type="Proteomes" id="UP000076489">
    <property type="component" value="Unassembled WGS sequence"/>
</dbReference>
<evidence type="ECO:0000313" key="3">
    <source>
        <dbReference type="Proteomes" id="UP000076489"/>
    </source>
</evidence>
<protein>
    <submittedName>
        <fullName evidence="2">Uncharacterized protein</fullName>
    </submittedName>
</protein>
<accession>A0A166MK21</accession>
<feature type="transmembrane region" description="Helical" evidence="1">
    <location>
        <begin position="12"/>
        <end position="31"/>
    </location>
</feature>
<keyword evidence="1" id="KW-0472">Membrane</keyword>
<organism evidence="2 3">
    <name type="scientific">Pseudomonas fluorescens</name>
    <dbReference type="NCBI Taxonomy" id="294"/>
    <lineage>
        <taxon>Bacteria</taxon>
        <taxon>Pseudomonadati</taxon>
        <taxon>Pseudomonadota</taxon>
        <taxon>Gammaproteobacteria</taxon>
        <taxon>Pseudomonadales</taxon>
        <taxon>Pseudomonadaceae</taxon>
        <taxon>Pseudomonas</taxon>
    </lineage>
</organism>
<feature type="transmembrane region" description="Helical" evidence="1">
    <location>
        <begin position="327"/>
        <end position="346"/>
    </location>
</feature>
<dbReference type="OrthoDB" id="2284195at2"/>
<feature type="transmembrane region" description="Helical" evidence="1">
    <location>
        <begin position="109"/>
        <end position="128"/>
    </location>
</feature>
<evidence type="ECO:0000313" key="2">
    <source>
        <dbReference type="EMBL" id="KZN15805.1"/>
    </source>
</evidence>
<feature type="transmembrane region" description="Helical" evidence="1">
    <location>
        <begin position="382"/>
        <end position="402"/>
    </location>
</feature>
<feature type="transmembrane region" description="Helical" evidence="1">
    <location>
        <begin position="288"/>
        <end position="307"/>
    </location>
</feature>
<feature type="transmembrane region" description="Helical" evidence="1">
    <location>
        <begin position="358"/>
        <end position="376"/>
    </location>
</feature>
<keyword evidence="1" id="KW-0812">Transmembrane</keyword>
<sequence>MPALRFDSETKKALLFLLFLTFFYLSFFFNLELKPFSDDYTFLSAATSGATQLDYLTKRYYTWTGRIAIEGIMFTTIGLPTFWKLAIPTFVLLSAYSTWKAFFSNTFHYAYGIILCTFLTLLISHSILDTTVYYVTGFYNYLLPITSAVFVCTTFIRPSAFSTPEKILALPLAFIASQSEQAGVSMLSVLVVSLIWDKKNALLYRCLILAIAVAGFSFLLSAPGNYLRMTSELRYMPEFTDYSFFKKITTGLDVFNHHFIDSKNLYPKLIALLLLLLSLNNNFHLKKLAFLLAICGIFQGGVFGYIFNSGGNEYFSIRYLSMGLGLSYYVSYTLTLLSLVSIIYIVRNVITSDSKFYFATFLLLLHVAVTALVGLSPTAYESGYRVLFAGDIISLMFICLLFKEEIERRRSLPTELSRMQVN</sequence>
<feature type="transmembrane region" description="Helical" evidence="1">
    <location>
        <begin position="202"/>
        <end position="227"/>
    </location>
</feature>
<reference evidence="2 3" key="2">
    <citation type="journal article" date="2018" name="Nature">
        <title>Mutant phenotypes for thousands of bacterial genes of unknown function.</title>
        <authorList>
            <person name="Price M.N."/>
            <person name="Wetmore K.M."/>
            <person name="Waters R.J."/>
            <person name="Callaghan M."/>
            <person name="Ray J."/>
            <person name="Liu H."/>
            <person name="Kuehl J.V."/>
            <person name="Melnyk R.A."/>
            <person name="Lamson J.S."/>
            <person name="Suh Y."/>
            <person name="Carlson H.K."/>
            <person name="Esquivel Z."/>
            <person name="Sadeeshkumar H."/>
            <person name="Chakraborty R."/>
            <person name="Zane G.M."/>
            <person name="Rubin B.E."/>
            <person name="Wall J.D."/>
            <person name="Visel A."/>
            <person name="Bristow J."/>
            <person name="Blow M.J."/>
            <person name="Arkin A.P."/>
            <person name="Deutschbauer A.M."/>
        </authorList>
    </citation>
    <scope>NUCLEOTIDE SEQUENCE [LARGE SCALE GENOMIC DNA]</scope>
    <source>
        <strain evidence="2 3">FW300-N1B4</strain>
    </source>
</reference>
<dbReference type="RefSeq" id="WP_063341120.1">
    <property type="nucleotide sequence ID" value="NZ_LUKJ01000003.1"/>
</dbReference>
<dbReference type="AlphaFoldDB" id="A0A166MK21"/>